<dbReference type="InterPro" id="IPR000209">
    <property type="entry name" value="Peptidase_S8/S53_dom"/>
</dbReference>
<evidence type="ECO:0000256" key="7">
    <source>
        <dbReference type="ARBA" id="ARBA00023145"/>
    </source>
</evidence>
<dbReference type="CDD" id="cd11377">
    <property type="entry name" value="Pro-peptidase_S53"/>
    <property type="match status" value="1"/>
</dbReference>
<feature type="active site" description="Charge relay system" evidence="8">
    <location>
        <position position="513"/>
    </location>
</feature>
<dbReference type="GO" id="GO:0006508">
    <property type="term" value="P:proteolysis"/>
    <property type="evidence" value="ECO:0007669"/>
    <property type="project" value="UniProtKB-KW"/>
</dbReference>
<accession>A0A494X6A3</accession>
<feature type="domain" description="Peptidase S53" evidence="10">
    <location>
        <begin position="243"/>
        <end position="598"/>
    </location>
</feature>
<dbReference type="PROSITE" id="PS51695">
    <property type="entry name" value="SEDOLISIN"/>
    <property type="match status" value="1"/>
</dbReference>
<dbReference type="Pfam" id="PF09286">
    <property type="entry name" value="Pro-kuma_activ"/>
    <property type="match status" value="1"/>
</dbReference>
<dbReference type="AlphaFoldDB" id="A0A494X6A3"/>
<dbReference type="EMBL" id="RBZV01000019">
    <property type="protein sequence ID" value="RKP43509.1"/>
    <property type="molecule type" value="Genomic_DNA"/>
</dbReference>
<dbReference type="OrthoDB" id="151889at2"/>
<comment type="cofactor">
    <cofactor evidence="1">
        <name>Ca(2+)</name>
        <dbReference type="ChEBI" id="CHEBI:29108"/>
    </cofactor>
</comment>
<dbReference type="GO" id="GO:0046872">
    <property type="term" value="F:metal ion binding"/>
    <property type="evidence" value="ECO:0007669"/>
    <property type="project" value="UniProtKB-KW"/>
</dbReference>
<evidence type="ECO:0000256" key="3">
    <source>
        <dbReference type="ARBA" id="ARBA00022723"/>
    </source>
</evidence>
<comment type="caution">
    <text evidence="8">Lacks conserved residue(s) required for the propagation of feature annotation.</text>
</comment>
<protein>
    <recommendedName>
        <fullName evidence="10">Peptidase S53 domain-containing protein</fullName>
    </recommendedName>
</protein>
<dbReference type="GO" id="GO:0004252">
    <property type="term" value="F:serine-type endopeptidase activity"/>
    <property type="evidence" value="ECO:0007669"/>
    <property type="project" value="UniProtKB-UniRule"/>
</dbReference>
<dbReference type="SUPFAM" id="SSF52743">
    <property type="entry name" value="Subtilisin-like"/>
    <property type="match status" value="1"/>
</dbReference>
<keyword evidence="2 8" id="KW-0645">Protease</keyword>
<proteinExistence type="predicted"/>
<evidence type="ECO:0000313" key="11">
    <source>
        <dbReference type="EMBL" id="RKP43509.1"/>
    </source>
</evidence>
<evidence type="ECO:0000256" key="6">
    <source>
        <dbReference type="ARBA" id="ARBA00022837"/>
    </source>
</evidence>
<dbReference type="InterPro" id="IPR050819">
    <property type="entry name" value="Tripeptidyl-peptidase_I"/>
</dbReference>
<comment type="caution">
    <text evidence="11">The sequence shown here is derived from an EMBL/GenBank/DDBJ whole genome shotgun (WGS) entry which is preliminary data.</text>
</comment>
<feature type="active site" description="Charge relay system" evidence="8">
    <location>
        <position position="313"/>
    </location>
</feature>
<dbReference type="Gene3D" id="3.40.50.200">
    <property type="entry name" value="Peptidase S8/S53 domain"/>
    <property type="match status" value="1"/>
</dbReference>
<keyword evidence="3" id="KW-0479">Metal-binding</keyword>
<dbReference type="Pfam" id="PF00082">
    <property type="entry name" value="Peptidase_S8"/>
    <property type="match status" value="1"/>
</dbReference>
<sequence length="599" mass="63080">MKETRVMSRSMILSRASTVIVGGLAAVGLMGAVSSNAQAAATTNSGDGIEASSHAGIALTAGVALQAADHAQLMQASDQLRVNVVLKMHNKQELRQVAEQVRAGTRSPLTDRELEARYLPSRAESMRVYDFLVSNGFRQIYISKDRTMVTAWGTAANVQSAFKTRMRHLQRGVLDGVANVDPVTIPAALSDVVSAVHGLRSFEERGLSGAVAASATNSEVASKRAGLSGTLSASGTVACTECVHGPTDLPSLYGAASLAPASSQTVAIIGVGDQGNTTYLYQQWAGNYGFAYVPLTFFYPTGYTHGDFEAQTEAVLDVDAVATMAGSLQGIAFYSAPSTDLSDELASVSAAVSDNRPIISLSFAATCDADIPQDLRDSWDTALSAAVAKNITVFAITQDYGGHPQCSNGASSTGFPGSSPYVVSVGASTIYNTSNSYSTYDHETLWSGSESGPAATETRPYYQNVVATIAGTHRSTPDFVMDGDPNSGLWIVNGGYNSTGTYQTQWAVFGGTSLAAPLLAGTYARLLQSGIPPYFWQQTYYDIGRDQVNKTNGDCTNCYNLLTGGTNGAYSVVPGQFNQASGWGSWNAGSLANAMRYQR</sequence>
<keyword evidence="7" id="KW-0865">Zymogen</keyword>
<evidence type="ECO:0000256" key="8">
    <source>
        <dbReference type="PROSITE-ProRule" id="PRU01032"/>
    </source>
</evidence>
<organism evidence="11 12">
    <name type="scientific">Trinickia fusca</name>
    <dbReference type="NCBI Taxonomy" id="2419777"/>
    <lineage>
        <taxon>Bacteria</taxon>
        <taxon>Pseudomonadati</taxon>
        <taxon>Pseudomonadota</taxon>
        <taxon>Betaproteobacteria</taxon>
        <taxon>Burkholderiales</taxon>
        <taxon>Burkholderiaceae</taxon>
        <taxon>Trinickia</taxon>
    </lineage>
</organism>
<evidence type="ECO:0000256" key="9">
    <source>
        <dbReference type="SAM" id="SignalP"/>
    </source>
</evidence>
<keyword evidence="5 8" id="KW-0720">Serine protease</keyword>
<keyword evidence="12" id="KW-1185">Reference proteome</keyword>
<dbReference type="Proteomes" id="UP000280434">
    <property type="component" value="Unassembled WGS sequence"/>
</dbReference>
<dbReference type="InterPro" id="IPR036852">
    <property type="entry name" value="Peptidase_S8/S53_dom_sf"/>
</dbReference>
<feature type="active site" description="Charge relay system" evidence="8">
    <location>
        <position position="317"/>
    </location>
</feature>
<evidence type="ECO:0000256" key="5">
    <source>
        <dbReference type="ARBA" id="ARBA00022825"/>
    </source>
</evidence>
<reference evidence="11 12" key="1">
    <citation type="submission" date="2018-10" db="EMBL/GenBank/DDBJ databases">
        <title>Paraburkholderia sp. 7MK8-2, isolated from soil.</title>
        <authorList>
            <person name="Gao Z.-H."/>
            <person name="Qiu L.-H."/>
        </authorList>
    </citation>
    <scope>NUCLEOTIDE SEQUENCE [LARGE SCALE GENOMIC DNA]</scope>
    <source>
        <strain evidence="11 12">7MK8-2</strain>
    </source>
</reference>
<dbReference type="PANTHER" id="PTHR14218:SF15">
    <property type="entry name" value="TRIPEPTIDYL-PEPTIDASE 1"/>
    <property type="match status" value="1"/>
</dbReference>
<evidence type="ECO:0000256" key="1">
    <source>
        <dbReference type="ARBA" id="ARBA00001913"/>
    </source>
</evidence>
<name>A0A494X6A3_9BURK</name>
<keyword evidence="4 8" id="KW-0378">Hydrolase</keyword>
<keyword evidence="6" id="KW-0106">Calcium</keyword>
<dbReference type="SUPFAM" id="SSF54897">
    <property type="entry name" value="Protease propeptides/inhibitors"/>
    <property type="match status" value="1"/>
</dbReference>
<dbReference type="PANTHER" id="PTHR14218">
    <property type="entry name" value="PROTEASE S8 TRIPEPTIDYL PEPTIDASE I CLN2"/>
    <property type="match status" value="1"/>
</dbReference>
<feature type="signal peptide" evidence="9">
    <location>
        <begin position="1"/>
        <end position="39"/>
    </location>
</feature>
<dbReference type="SMART" id="SM00944">
    <property type="entry name" value="Pro-kuma_activ"/>
    <property type="match status" value="1"/>
</dbReference>
<evidence type="ECO:0000256" key="2">
    <source>
        <dbReference type="ARBA" id="ARBA00022670"/>
    </source>
</evidence>
<dbReference type="InterPro" id="IPR030400">
    <property type="entry name" value="Sedolisin_dom"/>
</dbReference>
<keyword evidence="9" id="KW-0732">Signal</keyword>
<dbReference type="InterPro" id="IPR015366">
    <property type="entry name" value="S53_propep"/>
</dbReference>
<dbReference type="GO" id="GO:0008240">
    <property type="term" value="F:tripeptidyl-peptidase activity"/>
    <property type="evidence" value="ECO:0007669"/>
    <property type="project" value="TreeGrafter"/>
</dbReference>
<evidence type="ECO:0000256" key="4">
    <source>
        <dbReference type="ARBA" id="ARBA00022801"/>
    </source>
</evidence>
<evidence type="ECO:0000313" key="12">
    <source>
        <dbReference type="Proteomes" id="UP000280434"/>
    </source>
</evidence>
<gene>
    <name evidence="11" type="ORF">D7S89_25710</name>
</gene>
<feature type="chain" id="PRO_5019797508" description="Peptidase S53 domain-containing protein" evidence="9">
    <location>
        <begin position="40"/>
        <end position="599"/>
    </location>
</feature>
<evidence type="ECO:0000259" key="10">
    <source>
        <dbReference type="PROSITE" id="PS51695"/>
    </source>
</evidence>